<feature type="region of interest" description="Disordered" evidence="8">
    <location>
        <begin position="503"/>
        <end position="551"/>
    </location>
</feature>
<dbReference type="InterPro" id="IPR000152">
    <property type="entry name" value="EGF-type_Asp/Asn_hydroxyl_site"/>
</dbReference>
<keyword evidence="4" id="KW-0677">Repeat</keyword>
<comment type="caution">
    <text evidence="7">Lacks conserved residue(s) required for the propagation of feature annotation.</text>
</comment>
<dbReference type="FunFam" id="2.10.25.10:FF:000006">
    <property type="entry name" value="Versican core protein-like isoform 1"/>
    <property type="match status" value="1"/>
</dbReference>
<dbReference type="SUPFAM" id="SSF49899">
    <property type="entry name" value="Concanavalin A-like lectins/glucanases"/>
    <property type="match status" value="2"/>
</dbReference>
<dbReference type="SMART" id="SM00137">
    <property type="entry name" value="MAM"/>
    <property type="match status" value="1"/>
</dbReference>
<reference evidence="12" key="1">
    <citation type="submission" date="2022-01" db="EMBL/GenBank/DDBJ databases">
        <authorList>
            <person name="Braso-Vives M."/>
        </authorList>
    </citation>
    <scope>NUCLEOTIDE SEQUENCE</scope>
</reference>
<proteinExistence type="inferred from homology"/>
<protein>
    <submittedName>
        <fullName evidence="12">NOTCH2 protein</fullName>
    </submittedName>
</protein>
<feature type="disulfide bond" evidence="7">
    <location>
        <begin position="88"/>
        <end position="97"/>
    </location>
</feature>
<evidence type="ECO:0000259" key="10">
    <source>
        <dbReference type="PROSITE" id="PS50026"/>
    </source>
</evidence>
<dbReference type="CDD" id="cd00054">
    <property type="entry name" value="EGF_CA"/>
    <property type="match status" value="4"/>
</dbReference>
<dbReference type="InterPro" id="IPR000998">
    <property type="entry name" value="MAM_dom"/>
</dbReference>
<dbReference type="PANTHER" id="PTHR23282">
    <property type="entry name" value="APICAL ENDOSOMAL GLYCOPROTEIN PRECURSOR"/>
    <property type="match status" value="1"/>
</dbReference>
<dbReference type="InterPro" id="IPR051560">
    <property type="entry name" value="MAM_domain-containing"/>
</dbReference>
<evidence type="ECO:0000256" key="1">
    <source>
        <dbReference type="ARBA" id="ARBA00009738"/>
    </source>
</evidence>
<dbReference type="PRINTS" id="PR00020">
    <property type="entry name" value="MAMDOMAIN"/>
</dbReference>
<keyword evidence="13" id="KW-1185">Reference proteome</keyword>
<feature type="domain" description="MAM" evidence="11">
    <location>
        <begin position="102"/>
        <end position="261"/>
    </location>
</feature>
<feature type="domain" description="EGF-like" evidence="10">
    <location>
        <begin position="302"/>
        <end position="336"/>
    </location>
</feature>
<dbReference type="OrthoDB" id="6423127at2759"/>
<gene>
    <name evidence="12" type="primary">NOTCH2</name>
    <name evidence="12" type="ORF">BLAG_LOCUS14474</name>
</gene>
<dbReference type="Gene3D" id="2.60.120.200">
    <property type="match status" value="3"/>
</dbReference>
<dbReference type="EMBL" id="OV696687">
    <property type="protein sequence ID" value="CAH1255407.1"/>
    <property type="molecule type" value="Genomic_DNA"/>
</dbReference>
<evidence type="ECO:0000256" key="2">
    <source>
        <dbReference type="ARBA" id="ARBA00022536"/>
    </source>
</evidence>
<dbReference type="PROSITE" id="PS00010">
    <property type="entry name" value="ASX_HYDROXYL"/>
    <property type="match status" value="2"/>
</dbReference>
<evidence type="ECO:0000256" key="9">
    <source>
        <dbReference type="SAM" id="Phobius"/>
    </source>
</evidence>
<dbReference type="FunFam" id="2.10.25.10:FF:000004">
    <property type="entry name" value="Neurogenic locus notch 1"/>
    <property type="match status" value="1"/>
</dbReference>
<feature type="domain" description="EGF-like" evidence="10">
    <location>
        <begin position="264"/>
        <end position="300"/>
    </location>
</feature>
<evidence type="ECO:0000256" key="8">
    <source>
        <dbReference type="SAM" id="MobiDB-lite"/>
    </source>
</evidence>
<feature type="domain" description="MAM" evidence="11">
    <location>
        <begin position="388"/>
        <end position="434"/>
    </location>
</feature>
<keyword evidence="9" id="KW-0472">Membrane</keyword>
<keyword evidence="3" id="KW-0732">Signal</keyword>
<dbReference type="PROSITE" id="PS01187">
    <property type="entry name" value="EGF_CA"/>
    <property type="match status" value="2"/>
</dbReference>
<feature type="domain" description="EGF-like" evidence="10">
    <location>
        <begin position="62"/>
        <end position="98"/>
    </location>
</feature>
<dbReference type="AlphaFoldDB" id="A0A8J9ZIT8"/>
<dbReference type="InterPro" id="IPR001881">
    <property type="entry name" value="EGF-like_Ca-bd_dom"/>
</dbReference>
<dbReference type="Pfam" id="PF00008">
    <property type="entry name" value="EGF"/>
    <property type="match status" value="3"/>
</dbReference>
<feature type="disulfide bond" evidence="7">
    <location>
        <begin position="290"/>
        <end position="299"/>
    </location>
</feature>
<dbReference type="InterPro" id="IPR000742">
    <property type="entry name" value="EGF"/>
</dbReference>
<dbReference type="SUPFAM" id="SSF57196">
    <property type="entry name" value="EGF/Laminin"/>
    <property type="match status" value="4"/>
</dbReference>
<dbReference type="InterPro" id="IPR013320">
    <property type="entry name" value="ConA-like_dom_sf"/>
</dbReference>
<dbReference type="Proteomes" id="UP000838412">
    <property type="component" value="Chromosome 2"/>
</dbReference>
<evidence type="ECO:0000259" key="11">
    <source>
        <dbReference type="PROSITE" id="PS50060"/>
    </source>
</evidence>
<evidence type="ECO:0000256" key="3">
    <source>
        <dbReference type="ARBA" id="ARBA00022729"/>
    </source>
</evidence>
<sequence>MTDDNAPVGPYVWSATGRSDEWRRGTVDVNDTTQFRVIFEAYQDGFNPADIGLDDIAFLDPDVDDCLSNPCLNGGSCVDMVHAYMCRCLGGWTGINCDEIYGAIDFERELQFYGYIQSNDDDFDWTIESGNTASSLTGPDSDHTTGYGQYAHIEATGHTGGKKARLAGPIMPITSGTCLQFYYHLYGPSMGTLNVYTRHIGHALEQPVWSLSGDQGNVWKMAEVEIVDNRAYEIVFEGVTNGALGDAAIDDVTVYDGACQSGSEYDDCASNPCRNGGTCQDGVNSYTCQCPPGWFGIHCELDNAACGSYPCQNGGVCSGGNFDNYVCTCRRGWRGDDCDVDVCTNNPCRNGGTCQVAQNAVQGFQCLCQPGFDGSTCSHISLTHDRPIVCNLEVDDCGWENTVVTTDDLDWFRTQAGNCGSNGPSQDHTAGGSFEDKVAQLWSPSYTSNTFTIKTFTFWYYSTNVDVLSVFLVVNEIAIEAHTRGRPTPIALDDITISDTGVPYTPARTTSAPSITTTVTRRSTPTMSPTDQSGPTYPTPTTPKQGGTDSGGSSPLVGIIAGVSVGALALIAIIIGIVFFIRRRGAAGQERGGLREKEDIGLKEIGKSGTDYVAFDDGETGNGQAGIDNPLYIDHPLFSGLKRNTGDETDT</sequence>
<dbReference type="SMART" id="SM00179">
    <property type="entry name" value="EGF_CA"/>
    <property type="match status" value="4"/>
</dbReference>
<dbReference type="SMART" id="SM00181">
    <property type="entry name" value="EGF"/>
    <property type="match status" value="4"/>
</dbReference>
<feature type="transmembrane region" description="Helical" evidence="9">
    <location>
        <begin position="556"/>
        <end position="581"/>
    </location>
</feature>
<keyword evidence="9" id="KW-0812">Transmembrane</keyword>
<keyword evidence="2 7" id="KW-0245">EGF-like domain</keyword>
<evidence type="ECO:0000256" key="5">
    <source>
        <dbReference type="ARBA" id="ARBA00023157"/>
    </source>
</evidence>
<dbReference type="InterPro" id="IPR018097">
    <property type="entry name" value="EGF_Ca-bd_CS"/>
</dbReference>
<dbReference type="PROSITE" id="PS50060">
    <property type="entry name" value="MAM_2"/>
    <property type="match status" value="3"/>
</dbReference>
<feature type="compositionally biased region" description="Low complexity" evidence="8">
    <location>
        <begin position="505"/>
        <end position="530"/>
    </location>
</feature>
<comment type="similarity">
    <text evidence="1">Belongs to the nephronectin family.</text>
</comment>
<dbReference type="CDD" id="cd06263">
    <property type="entry name" value="MAM"/>
    <property type="match status" value="1"/>
</dbReference>
<feature type="disulfide bond" evidence="7">
    <location>
        <begin position="368"/>
        <end position="377"/>
    </location>
</feature>
<evidence type="ECO:0000256" key="7">
    <source>
        <dbReference type="PROSITE-ProRule" id="PRU00076"/>
    </source>
</evidence>
<evidence type="ECO:0000256" key="6">
    <source>
        <dbReference type="ARBA" id="ARBA00023180"/>
    </source>
</evidence>
<name>A0A8J9ZIT8_BRALA</name>
<keyword evidence="6" id="KW-0325">Glycoprotein</keyword>
<dbReference type="GO" id="GO:0005509">
    <property type="term" value="F:calcium ion binding"/>
    <property type="evidence" value="ECO:0007669"/>
    <property type="project" value="InterPro"/>
</dbReference>
<dbReference type="Pfam" id="PF00629">
    <property type="entry name" value="MAM"/>
    <property type="match status" value="1"/>
</dbReference>
<dbReference type="GO" id="GO:0016020">
    <property type="term" value="C:membrane"/>
    <property type="evidence" value="ECO:0007669"/>
    <property type="project" value="InterPro"/>
</dbReference>
<dbReference type="PANTHER" id="PTHR23282:SF101">
    <property type="entry name" value="MAM DOMAIN-CONTAINING PROTEIN"/>
    <property type="match status" value="1"/>
</dbReference>
<evidence type="ECO:0000313" key="13">
    <source>
        <dbReference type="Proteomes" id="UP000838412"/>
    </source>
</evidence>
<keyword evidence="5 7" id="KW-1015">Disulfide bond</keyword>
<evidence type="ECO:0000313" key="12">
    <source>
        <dbReference type="EMBL" id="CAH1255407.1"/>
    </source>
</evidence>
<feature type="domain" description="EGF-like" evidence="10">
    <location>
        <begin position="339"/>
        <end position="378"/>
    </location>
</feature>
<dbReference type="PRINTS" id="PR00010">
    <property type="entry name" value="EGFBLOOD"/>
</dbReference>
<accession>A0A8J9ZIT8</accession>
<dbReference type="PROSITE" id="PS50026">
    <property type="entry name" value="EGF_3"/>
    <property type="match status" value="4"/>
</dbReference>
<dbReference type="FunFam" id="2.10.25.10:FF:000095">
    <property type="entry name" value="Notch, isoform B"/>
    <property type="match status" value="1"/>
</dbReference>
<feature type="domain" description="MAM" evidence="11">
    <location>
        <begin position="12"/>
        <end position="68"/>
    </location>
</feature>
<organism evidence="12 13">
    <name type="scientific">Branchiostoma lanceolatum</name>
    <name type="common">Common lancelet</name>
    <name type="synonym">Amphioxus lanceolatum</name>
    <dbReference type="NCBI Taxonomy" id="7740"/>
    <lineage>
        <taxon>Eukaryota</taxon>
        <taxon>Metazoa</taxon>
        <taxon>Chordata</taxon>
        <taxon>Cephalochordata</taxon>
        <taxon>Leptocardii</taxon>
        <taxon>Amphioxiformes</taxon>
        <taxon>Branchiostomatidae</taxon>
        <taxon>Branchiostoma</taxon>
    </lineage>
</organism>
<dbReference type="PROSITE" id="PS01186">
    <property type="entry name" value="EGF_2"/>
    <property type="match status" value="3"/>
</dbReference>
<feature type="compositionally biased region" description="Polar residues" evidence="8">
    <location>
        <begin position="542"/>
        <end position="551"/>
    </location>
</feature>
<dbReference type="Gene3D" id="2.10.25.10">
    <property type="entry name" value="Laminin"/>
    <property type="match status" value="4"/>
</dbReference>
<keyword evidence="9" id="KW-1133">Transmembrane helix</keyword>
<dbReference type="PROSITE" id="PS00022">
    <property type="entry name" value="EGF_1"/>
    <property type="match status" value="3"/>
</dbReference>
<evidence type="ECO:0000256" key="4">
    <source>
        <dbReference type="ARBA" id="ARBA00022737"/>
    </source>
</evidence>